<dbReference type="Gene3D" id="3.30.160.60">
    <property type="entry name" value="Classic Zinc Finger"/>
    <property type="match status" value="7"/>
</dbReference>
<dbReference type="FunFam" id="3.30.160.60:FF:000065">
    <property type="entry name" value="B-cell CLL/lymphoma 6, member B"/>
    <property type="match status" value="1"/>
</dbReference>
<name>N6T1F6_DENPD</name>
<dbReference type="STRING" id="77166.N6T1F6"/>
<keyword evidence="3" id="KW-0677">Repeat</keyword>
<dbReference type="EMBL" id="KB741092">
    <property type="protein sequence ID" value="ENN73909.1"/>
    <property type="molecule type" value="Genomic_DNA"/>
</dbReference>
<evidence type="ECO:0000256" key="6">
    <source>
        <dbReference type="ARBA" id="ARBA00023015"/>
    </source>
</evidence>
<dbReference type="PANTHER" id="PTHR24399">
    <property type="entry name" value="ZINC FINGER AND BTB DOMAIN-CONTAINING"/>
    <property type="match status" value="1"/>
</dbReference>
<dbReference type="InterPro" id="IPR036236">
    <property type="entry name" value="Znf_C2H2_sf"/>
</dbReference>
<dbReference type="Proteomes" id="UP000030742">
    <property type="component" value="Unassembled WGS sequence"/>
</dbReference>
<feature type="domain" description="C2H2-type" evidence="11">
    <location>
        <begin position="256"/>
        <end position="284"/>
    </location>
</feature>
<proteinExistence type="predicted"/>
<evidence type="ECO:0000256" key="8">
    <source>
        <dbReference type="ARBA" id="ARBA00023242"/>
    </source>
</evidence>
<dbReference type="PROSITE" id="PS00028">
    <property type="entry name" value="ZINC_FINGER_C2H2_1"/>
    <property type="match status" value="7"/>
</dbReference>
<feature type="domain" description="C2H2-type" evidence="11">
    <location>
        <begin position="116"/>
        <end position="143"/>
    </location>
</feature>
<dbReference type="GO" id="GO:0005654">
    <property type="term" value="C:nucleoplasm"/>
    <property type="evidence" value="ECO:0007669"/>
    <property type="project" value="TreeGrafter"/>
</dbReference>
<feature type="region of interest" description="Disordered" evidence="10">
    <location>
        <begin position="24"/>
        <end position="47"/>
    </location>
</feature>
<feature type="domain" description="C2H2-type" evidence="11">
    <location>
        <begin position="61"/>
        <end position="80"/>
    </location>
</feature>
<evidence type="ECO:0000313" key="15">
    <source>
        <dbReference type="Proteomes" id="UP000019118"/>
    </source>
</evidence>
<dbReference type="OMA" id="HAMIKNI"/>
<dbReference type="Pfam" id="PF00096">
    <property type="entry name" value="zf-C2H2"/>
    <property type="match status" value="5"/>
</dbReference>
<dbReference type="GO" id="GO:0008270">
    <property type="term" value="F:zinc ion binding"/>
    <property type="evidence" value="ECO:0007669"/>
    <property type="project" value="UniProtKB-KW"/>
</dbReference>
<dbReference type="HOGENOM" id="CLU_594853_0_0_1"/>
<dbReference type="FunFam" id="3.30.160.60:FF:000446">
    <property type="entry name" value="Zinc finger protein"/>
    <property type="match status" value="1"/>
</dbReference>
<dbReference type="FunFam" id="3.30.160.60:FF:000100">
    <property type="entry name" value="Zinc finger 45-like"/>
    <property type="match status" value="1"/>
</dbReference>
<evidence type="ECO:0000256" key="7">
    <source>
        <dbReference type="ARBA" id="ARBA00023163"/>
    </source>
</evidence>
<dbReference type="Proteomes" id="UP000019118">
    <property type="component" value="Unassembled WGS sequence"/>
</dbReference>
<feature type="domain" description="C2H2-type" evidence="11">
    <location>
        <begin position="200"/>
        <end position="227"/>
    </location>
</feature>
<dbReference type="GO" id="GO:0001227">
    <property type="term" value="F:DNA-binding transcription repressor activity, RNA polymerase II-specific"/>
    <property type="evidence" value="ECO:0007669"/>
    <property type="project" value="TreeGrafter"/>
</dbReference>
<dbReference type="AlphaFoldDB" id="N6T1F6"/>
<gene>
    <name evidence="14" type="primary">109541386</name>
    <name evidence="13" type="ORF">D910_05688</name>
    <name evidence="12" type="ORF">YQE_09481</name>
</gene>
<dbReference type="EnsemblMetazoa" id="XM_019910246.1">
    <property type="protein sequence ID" value="XP_019765805.1"/>
    <property type="gene ID" value="LOC109541386"/>
</dbReference>
<evidence type="ECO:0000256" key="9">
    <source>
        <dbReference type="PROSITE-ProRule" id="PRU00042"/>
    </source>
</evidence>
<evidence type="ECO:0000256" key="3">
    <source>
        <dbReference type="ARBA" id="ARBA00022737"/>
    </source>
</evidence>
<dbReference type="PANTHER" id="PTHR24399:SF23">
    <property type="entry name" value="C2H2-TYPE DOMAIN-CONTAINING PROTEIN"/>
    <property type="match status" value="1"/>
</dbReference>
<dbReference type="OrthoDB" id="6077919at2759"/>
<evidence type="ECO:0000313" key="13">
    <source>
        <dbReference type="EMBL" id="ERL88301.1"/>
    </source>
</evidence>
<feature type="domain" description="C2H2-type" evidence="11">
    <location>
        <begin position="228"/>
        <end position="255"/>
    </location>
</feature>
<dbReference type="FunFam" id="3.30.160.60:FF:000671">
    <property type="entry name" value="Zinc finger protein 26"/>
    <property type="match status" value="1"/>
</dbReference>
<feature type="non-terminal residue" evidence="12">
    <location>
        <position position="1"/>
    </location>
</feature>
<dbReference type="InterPro" id="IPR013087">
    <property type="entry name" value="Znf_C2H2_type"/>
</dbReference>
<keyword evidence="15" id="KW-1185">Reference proteome</keyword>
<dbReference type="GO" id="GO:0000978">
    <property type="term" value="F:RNA polymerase II cis-regulatory region sequence-specific DNA binding"/>
    <property type="evidence" value="ECO:0007669"/>
    <property type="project" value="TreeGrafter"/>
</dbReference>
<keyword evidence="2" id="KW-0479">Metal-binding</keyword>
<keyword evidence="5" id="KW-0862">Zinc</keyword>
<feature type="domain" description="C2H2-type" evidence="11">
    <location>
        <begin position="144"/>
        <end position="171"/>
    </location>
</feature>
<evidence type="ECO:0000256" key="5">
    <source>
        <dbReference type="ARBA" id="ARBA00022833"/>
    </source>
</evidence>
<evidence type="ECO:0000256" key="1">
    <source>
        <dbReference type="ARBA" id="ARBA00004123"/>
    </source>
</evidence>
<evidence type="ECO:0000259" key="11">
    <source>
        <dbReference type="PROSITE" id="PS50157"/>
    </source>
</evidence>
<comment type="subcellular location">
    <subcellularLocation>
        <location evidence="1">Nucleus</location>
    </subcellularLocation>
</comment>
<dbReference type="PROSITE" id="PS50157">
    <property type="entry name" value="ZINC_FINGER_C2H2_2"/>
    <property type="match status" value="8"/>
</dbReference>
<evidence type="ECO:0000313" key="14">
    <source>
        <dbReference type="EnsemblMetazoa" id="XP_019765805.1"/>
    </source>
</evidence>
<feature type="domain" description="C2H2-type" evidence="11">
    <location>
        <begin position="88"/>
        <end position="115"/>
    </location>
</feature>
<evidence type="ECO:0000256" key="4">
    <source>
        <dbReference type="ARBA" id="ARBA00022771"/>
    </source>
</evidence>
<evidence type="ECO:0000313" key="16">
    <source>
        <dbReference type="Proteomes" id="UP000030742"/>
    </source>
</evidence>
<sequence length="460" mass="51326">MELCVIIGAEKPDNRTAVIHCNGKVRPPKEADPKANGRGKARKSSLQLPPHIKVLDSPVAYQCTLCDKTFSTRAHVHYHRYCGSAKPFKCEVCGKEFGLNMQLQAHLAKHADGKPYKCSTCLKGFSEKGKLARHAATHSSSKHFICPHCAKSFKIKDSLRIHSLTHLNEKPFPCMVCEARFSNSSNLKKHLASHSNEKEHMCDQCGKRFSRKWALSIHRMSHLNLKPHSCEVCCKSFVNLKDLRRHVRIHSETKEFSCGICLTRFRRKDNLHRHVKNTHPGKRADIIQTPQPVSELAPTTANPSVVVDNPNAVKVITAPTVITKRLAEGAPAALQLATALSTDSRPPGCGVNGPIKLAFKTPAFKSNYNITRGSELVPSTQPASDRPWPEPIEASPLAHYETSFQNRKHAMIKNIKFKVPARYTNLLKSSAQPQEPASVIVSSSDVHWRRRTSQNLLLKN</sequence>
<reference evidence="14" key="2">
    <citation type="submission" date="2024-08" db="UniProtKB">
        <authorList>
            <consortium name="EnsemblMetazoa"/>
        </authorList>
    </citation>
    <scope>IDENTIFICATION</scope>
</reference>
<evidence type="ECO:0000256" key="10">
    <source>
        <dbReference type="SAM" id="MobiDB-lite"/>
    </source>
</evidence>
<keyword evidence="8" id="KW-0539">Nucleus</keyword>
<dbReference type="SMART" id="SM00355">
    <property type="entry name" value="ZnF_C2H2"/>
    <property type="match status" value="8"/>
</dbReference>
<dbReference type="KEGG" id="dpa:109541386"/>
<dbReference type="FunFam" id="3.30.160.60:FF:000630">
    <property type="entry name" value="Zinc finger protein 180"/>
    <property type="match status" value="1"/>
</dbReference>
<feature type="domain" description="C2H2-type" evidence="11">
    <location>
        <begin position="172"/>
        <end position="199"/>
    </location>
</feature>
<evidence type="ECO:0000256" key="2">
    <source>
        <dbReference type="ARBA" id="ARBA00022723"/>
    </source>
</evidence>
<keyword evidence="7" id="KW-0804">Transcription</keyword>
<dbReference type="SUPFAM" id="SSF57667">
    <property type="entry name" value="beta-beta-alpha zinc fingers"/>
    <property type="match status" value="5"/>
</dbReference>
<accession>N6T1F6</accession>
<organism evidence="12">
    <name type="scientific">Dendroctonus ponderosae</name>
    <name type="common">Mountain pine beetle</name>
    <dbReference type="NCBI Taxonomy" id="77166"/>
    <lineage>
        <taxon>Eukaryota</taxon>
        <taxon>Metazoa</taxon>
        <taxon>Ecdysozoa</taxon>
        <taxon>Arthropoda</taxon>
        <taxon>Hexapoda</taxon>
        <taxon>Insecta</taxon>
        <taxon>Pterygota</taxon>
        <taxon>Neoptera</taxon>
        <taxon>Endopterygota</taxon>
        <taxon>Coleoptera</taxon>
        <taxon>Polyphaga</taxon>
        <taxon>Cucujiformia</taxon>
        <taxon>Curculionidae</taxon>
        <taxon>Scolytinae</taxon>
        <taxon>Dendroctonus</taxon>
    </lineage>
</organism>
<keyword evidence="6" id="KW-0805">Transcription regulation</keyword>
<keyword evidence="4 9" id="KW-0863">Zinc-finger</keyword>
<protein>
    <recommendedName>
        <fullName evidence="11">C2H2-type domain-containing protein</fullName>
    </recommendedName>
</protein>
<evidence type="ECO:0000313" key="12">
    <source>
        <dbReference type="EMBL" id="ENN73909.1"/>
    </source>
</evidence>
<reference evidence="15 16" key="1">
    <citation type="journal article" date="2013" name="Genome Biol.">
        <title>Draft genome of the mountain pine beetle, Dendroctonus ponderosae Hopkins, a major forest pest.</title>
        <authorList>
            <person name="Keeling C.I."/>
            <person name="Yuen M.M."/>
            <person name="Liao N.Y."/>
            <person name="Docking T.R."/>
            <person name="Chan S.K."/>
            <person name="Taylor G.A."/>
            <person name="Palmquist D.L."/>
            <person name="Jackman S.D."/>
            <person name="Nguyen A."/>
            <person name="Li M."/>
            <person name="Henderson H."/>
            <person name="Janes J.K."/>
            <person name="Zhao Y."/>
            <person name="Pandoh P."/>
            <person name="Moore R."/>
            <person name="Sperling F.A."/>
            <person name="Huber D.P."/>
            <person name="Birol I."/>
            <person name="Jones S.J."/>
            <person name="Bohlmann J."/>
        </authorList>
    </citation>
    <scope>NUCLEOTIDE SEQUENCE</scope>
</reference>
<dbReference type="EMBL" id="KB632050">
    <property type="protein sequence ID" value="ERL88301.1"/>
    <property type="molecule type" value="Genomic_DNA"/>
</dbReference>